<protein>
    <recommendedName>
        <fullName evidence="3">PHP domain-containing protein</fullName>
    </recommendedName>
</protein>
<reference evidence="2" key="1">
    <citation type="journal article" date="2019" name="Int. J. Syst. Evol. Microbiol.">
        <title>The Global Catalogue of Microorganisms (GCM) 10K type strain sequencing project: providing services to taxonomists for standard genome sequencing and annotation.</title>
        <authorList>
            <consortium name="The Broad Institute Genomics Platform"/>
            <consortium name="The Broad Institute Genome Sequencing Center for Infectious Disease"/>
            <person name="Wu L."/>
            <person name="Ma J."/>
        </authorList>
    </citation>
    <scope>NUCLEOTIDE SEQUENCE [LARGE SCALE GENOMIC DNA]</scope>
    <source>
        <strain evidence="2">NBRC 108730</strain>
    </source>
</reference>
<dbReference type="EMBL" id="BSUZ01000001">
    <property type="protein sequence ID" value="GMA88476.1"/>
    <property type="molecule type" value="Genomic_DNA"/>
</dbReference>
<dbReference type="InterPro" id="IPR016195">
    <property type="entry name" value="Pol/histidinol_Pase-like"/>
</dbReference>
<keyword evidence="2" id="KW-1185">Reference proteome</keyword>
<dbReference type="Gene3D" id="3.20.20.140">
    <property type="entry name" value="Metal-dependent hydrolases"/>
    <property type="match status" value="1"/>
</dbReference>
<organism evidence="1 2">
    <name type="scientific">Angustibacter aerolatus</name>
    <dbReference type="NCBI Taxonomy" id="1162965"/>
    <lineage>
        <taxon>Bacteria</taxon>
        <taxon>Bacillati</taxon>
        <taxon>Actinomycetota</taxon>
        <taxon>Actinomycetes</taxon>
        <taxon>Kineosporiales</taxon>
        <taxon>Kineosporiaceae</taxon>
    </lineage>
</organism>
<evidence type="ECO:0008006" key="3">
    <source>
        <dbReference type="Google" id="ProtNLM"/>
    </source>
</evidence>
<proteinExistence type="predicted"/>
<dbReference type="InterPro" id="IPR052018">
    <property type="entry name" value="PHP_domain"/>
</dbReference>
<dbReference type="PANTHER" id="PTHR42924">
    <property type="entry name" value="EXONUCLEASE"/>
    <property type="match status" value="1"/>
</dbReference>
<gene>
    <name evidence="1" type="ORF">GCM10025868_37260</name>
</gene>
<accession>A0ABQ6JP88</accession>
<sequence>MREQAGAGAVLGRPHIADALVTRGVVDSREEAFATLLSSRGPYYVPHHAPDAVQAVRLVVEAGGVPVMAHPLARQRGRVVDDEVIEAMADAGLAGLEVDHRDNDESARSHLRALAARLDLLVTGSSDYHGAGKPNRLGEHTTDPESLERIERLATGTVAVR</sequence>
<name>A0ABQ6JP88_9ACTN</name>
<dbReference type="SUPFAM" id="SSF89550">
    <property type="entry name" value="PHP domain-like"/>
    <property type="match status" value="1"/>
</dbReference>
<evidence type="ECO:0000313" key="2">
    <source>
        <dbReference type="Proteomes" id="UP001157017"/>
    </source>
</evidence>
<evidence type="ECO:0000313" key="1">
    <source>
        <dbReference type="EMBL" id="GMA88476.1"/>
    </source>
</evidence>
<comment type="caution">
    <text evidence="1">The sequence shown here is derived from an EMBL/GenBank/DDBJ whole genome shotgun (WGS) entry which is preliminary data.</text>
</comment>
<dbReference type="PANTHER" id="PTHR42924:SF3">
    <property type="entry name" value="POLYMERASE_HISTIDINOL PHOSPHATASE N-TERMINAL DOMAIN-CONTAINING PROTEIN"/>
    <property type="match status" value="1"/>
</dbReference>
<dbReference type="Proteomes" id="UP001157017">
    <property type="component" value="Unassembled WGS sequence"/>
</dbReference>